<sequence length="327" mass="36398">MSPIASTRQPTTVRAARPERSAALDGLPEIPDFRTISALDARALSVSLFRRLRTLEEGTEEYSYVRNTLVELNLSLVKFAATRFSGRSEPMEDIVQVGTVGLIKAINRFDVEREVEFTSFALPTVVGEIKRFFRDTSWAVRVPRRLQELRLDLAKAYDVMEQDLGRAPTAAELADRLGLTEEEVVEGQRAANGYVARSIEPLEDDESTSPLTRRLGAEDPALDIIECLECLKPLIAELPERERTILALRFGDDLTQSEIGERLGISQMHVSRLLARVLTKLRAALLADDAGPEDEPVGRGCATRLLATCAPRRTVRTVRCTTLRRPA</sequence>
<accession>A0ACC6QSK4</accession>
<keyword evidence="2" id="KW-1185">Reference proteome</keyword>
<organism evidence="1 2">
    <name type="scientific">Streptomyces pratisoli</name>
    <dbReference type="NCBI Taxonomy" id="3139917"/>
    <lineage>
        <taxon>Bacteria</taxon>
        <taxon>Bacillati</taxon>
        <taxon>Actinomycetota</taxon>
        <taxon>Actinomycetes</taxon>
        <taxon>Kitasatosporales</taxon>
        <taxon>Streptomycetaceae</taxon>
        <taxon>Streptomyces</taxon>
    </lineage>
</organism>
<protein>
    <submittedName>
        <fullName evidence="1">SigB/SigF/SigG family RNA polymerase sigma factor</fullName>
    </submittedName>
</protein>
<dbReference type="Proteomes" id="UP001375539">
    <property type="component" value="Unassembled WGS sequence"/>
</dbReference>
<evidence type="ECO:0000313" key="2">
    <source>
        <dbReference type="Proteomes" id="UP001375539"/>
    </source>
</evidence>
<evidence type="ECO:0000313" key="1">
    <source>
        <dbReference type="EMBL" id="MEJ8661275.1"/>
    </source>
</evidence>
<comment type="caution">
    <text evidence="1">The sequence shown here is derived from an EMBL/GenBank/DDBJ whole genome shotgun (WGS) entry which is preliminary data.</text>
</comment>
<gene>
    <name evidence="1" type="ORF">WKI58_33025</name>
</gene>
<dbReference type="EMBL" id="JBBKAI010000002">
    <property type="protein sequence ID" value="MEJ8661275.1"/>
    <property type="molecule type" value="Genomic_DNA"/>
</dbReference>
<reference evidence="1" key="1">
    <citation type="submission" date="2024-03" db="EMBL/GenBank/DDBJ databases">
        <title>Novel Streptomyces species of biotechnological and ecological value are a feature of Machair soil.</title>
        <authorList>
            <person name="Prole J.R."/>
            <person name="Goodfellow M."/>
            <person name="Allenby N."/>
            <person name="Ward A.C."/>
        </authorList>
    </citation>
    <scope>NUCLEOTIDE SEQUENCE</scope>
    <source>
        <strain evidence="1">MS1.AVA.4</strain>
    </source>
</reference>
<name>A0ACC6QSK4_9ACTN</name>
<proteinExistence type="predicted"/>